<comment type="caution">
    <text evidence="1">The sequence shown here is derived from an EMBL/GenBank/DDBJ whole genome shotgun (WGS) entry which is preliminary data.</text>
</comment>
<dbReference type="EMBL" id="JAUCBP010000001">
    <property type="protein sequence ID" value="MDM7859011.1"/>
    <property type="molecule type" value="Genomic_DNA"/>
</dbReference>
<evidence type="ECO:0008006" key="3">
    <source>
        <dbReference type="Google" id="ProtNLM"/>
    </source>
</evidence>
<sequence>MQMKHDPRPAEYLCPDCGHINIVSSHLLRDKYCEHETHCARCNHLLEIVVTDGLGDSMNIIASSLNYEDPAA</sequence>
<reference evidence="1 2" key="1">
    <citation type="submission" date="2023-06" db="EMBL/GenBank/DDBJ databases">
        <title>Alteromonas sp. ASW11-36 isolated from intertidal sand.</title>
        <authorList>
            <person name="Li Y."/>
        </authorList>
    </citation>
    <scope>NUCLEOTIDE SEQUENCE [LARGE SCALE GENOMIC DNA]</scope>
    <source>
        <strain evidence="1 2">ASW11-36</strain>
    </source>
</reference>
<dbReference type="RefSeq" id="WP_289362898.1">
    <property type="nucleotide sequence ID" value="NZ_JAUCBP010000001.1"/>
</dbReference>
<dbReference type="Proteomes" id="UP001234343">
    <property type="component" value="Unassembled WGS sequence"/>
</dbReference>
<organism evidence="1 2">
    <name type="scientific">Alteromonas arenosi</name>
    <dbReference type="NCBI Taxonomy" id="3055817"/>
    <lineage>
        <taxon>Bacteria</taxon>
        <taxon>Pseudomonadati</taxon>
        <taxon>Pseudomonadota</taxon>
        <taxon>Gammaproteobacteria</taxon>
        <taxon>Alteromonadales</taxon>
        <taxon>Alteromonadaceae</taxon>
        <taxon>Alteromonas/Salinimonas group</taxon>
        <taxon>Alteromonas</taxon>
    </lineage>
</organism>
<accession>A0ABT7SS77</accession>
<protein>
    <recommendedName>
        <fullName evidence="3">CPXCG motif-containing cysteine-rich protein</fullName>
    </recommendedName>
</protein>
<evidence type="ECO:0000313" key="1">
    <source>
        <dbReference type="EMBL" id="MDM7859011.1"/>
    </source>
</evidence>
<name>A0ABT7SS77_9ALTE</name>
<proteinExistence type="predicted"/>
<gene>
    <name evidence="1" type="ORF">QTP81_00150</name>
</gene>
<evidence type="ECO:0000313" key="2">
    <source>
        <dbReference type="Proteomes" id="UP001234343"/>
    </source>
</evidence>
<keyword evidence="2" id="KW-1185">Reference proteome</keyword>